<dbReference type="InterPro" id="IPR040153">
    <property type="entry name" value="Rcf2"/>
</dbReference>
<reference evidence="8" key="1">
    <citation type="submission" date="2016-05" db="EMBL/GenBank/DDBJ databases">
        <title>Comparative genomics of biotechnologically important yeasts.</title>
        <authorList>
            <consortium name="DOE Joint Genome Institute"/>
            <person name="Riley R."/>
            <person name="Haridas S."/>
            <person name="Wolfe K.H."/>
            <person name="Lopes M.R."/>
            <person name="Hittinger C.T."/>
            <person name="Goker M."/>
            <person name="Salamov A."/>
            <person name="Wisecaver J."/>
            <person name="Long T.M."/>
            <person name="Aerts A.L."/>
            <person name="Barry K."/>
            <person name="Choi C."/>
            <person name="Clum A."/>
            <person name="Coughlan A.Y."/>
            <person name="Deshpande S."/>
            <person name="Douglass A.P."/>
            <person name="Hanson S.J."/>
            <person name="Klenk H.-P."/>
            <person name="Labutti K."/>
            <person name="Lapidus A."/>
            <person name="Lindquist E."/>
            <person name="Lipzen A."/>
            <person name="Meier-Kolthoff J.P."/>
            <person name="Ohm R.A."/>
            <person name="Otillar R.P."/>
            <person name="Pangilinan J."/>
            <person name="Peng Y."/>
            <person name="Rokas A."/>
            <person name="Rosa C.A."/>
            <person name="Scheuner C."/>
            <person name="Sibirny A.A."/>
            <person name="Slot J.C."/>
            <person name="Stielow J.B."/>
            <person name="Sun H."/>
            <person name="Kurtzman C.P."/>
            <person name="Blackwell M."/>
            <person name="Grigoriev I.V."/>
            <person name="Jeffries T.W."/>
        </authorList>
    </citation>
    <scope>NUCLEOTIDE SEQUENCE [LARGE SCALE GENOMIC DNA]</scope>
    <source>
        <strain evidence="8">NRRL Y-12698</strain>
    </source>
</reference>
<evidence type="ECO:0000256" key="5">
    <source>
        <dbReference type="SAM" id="Phobius"/>
    </source>
</evidence>
<dbReference type="PANTHER" id="PTHR28018">
    <property type="entry name" value="RESPIRATORY SUPERCOMPLEX FACTOR 2, MITOCHONDRIAL"/>
    <property type="match status" value="1"/>
</dbReference>
<dbReference type="PANTHER" id="PTHR28018:SF3">
    <property type="entry name" value="RESPIRATORY SUPERCOMPLEX FACTOR 2, MITOCHONDRIAL"/>
    <property type="match status" value="1"/>
</dbReference>
<dbReference type="AlphaFoldDB" id="A0A1E3QY72"/>
<feature type="transmembrane region" description="Helical" evidence="5">
    <location>
        <begin position="145"/>
        <end position="166"/>
    </location>
</feature>
<dbReference type="Pfam" id="PF04588">
    <property type="entry name" value="HIG_1_N"/>
    <property type="match status" value="1"/>
</dbReference>
<feature type="transmembrane region" description="Helical" evidence="5">
    <location>
        <begin position="54"/>
        <end position="76"/>
    </location>
</feature>
<organism evidence="7 8">
    <name type="scientific">Babjeviella inositovora NRRL Y-12698</name>
    <dbReference type="NCBI Taxonomy" id="984486"/>
    <lineage>
        <taxon>Eukaryota</taxon>
        <taxon>Fungi</taxon>
        <taxon>Dikarya</taxon>
        <taxon>Ascomycota</taxon>
        <taxon>Saccharomycotina</taxon>
        <taxon>Pichiomycetes</taxon>
        <taxon>Serinales incertae sedis</taxon>
        <taxon>Babjeviella</taxon>
    </lineage>
</organism>
<sequence>MKLVSQAEADAHWTATAIGAAKGTFVGLAFSTAIFTVGARRWPAIRKLNTSVKAAMWVMPAAALYALGGELASTAFDQKMYQSEQMHEEMLHSHQHWASLTTKEKVITSLSENRYSVLGASWVGSMWGSWVLVNRDPIMTKAQKIVQARMYAQALTIVLLIGTVYLSTYEKDHGMGPKRNSSRVQWERVLAQAEAKAEAKVEAEAAAAATN</sequence>
<dbReference type="EMBL" id="KV454426">
    <property type="protein sequence ID" value="ODQ82629.1"/>
    <property type="molecule type" value="Genomic_DNA"/>
</dbReference>
<name>A0A1E3QY72_9ASCO</name>
<keyword evidence="2 5" id="KW-0812">Transmembrane</keyword>
<evidence type="ECO:0000313" key="7">
    <source>
        <dbReference type="EMBL" id="ODQ82629.1"/>
    </source>
</evidence>
<comment type="subcellular location">
    <subcellularLocation>
        <location evidence="1">Mitochondrion</location>
    </subcellularLocation>
</comment>
<gene>
    <name evidence="7" type="ORF">BABINDRAFT_31244</name>
</gene>
<accession>A0A1E3QY72</accession>
<evidence type="ECO:0000256" key="3">
    <source>
        <dbReference type="ARBA" id="ARBA00022989"/>
    </source>
</evidence>
<dbReference type="GO" id="GO:0033617">
    <property type="term" value="P:mitochondrial respiratory chain complex IV assembly"/>
    <property type="evidence" value="ECO:0007669"/>
    <property type="project" value="TreeGrafter"/>
</dbReference>
<dbReference type="OrthoDB" id="1915122at2759"/>
<dbReference type="RefSeq" id="XP_018987957.1">
    <property type="nucleotide sequence ID" value="XM_019131532.1"/>
</dbReference>
<keyword evidence="3 5" id="KW-1133">Transmembrane helix</keyword>
<dbReference type="STRING" id="984486.A0A1E3QY72"/>
<feature type="transmembrane region" description="Helical" evidence="5">
    <location>
        <begin position="20"/>
        <end position="42"/>
    </location>
</feature>
<evidence type="ECO:0000313" key="8">
    <source>
        <dbReference type="Proteomes" id="UP000094336"/>
    </source>
</evidence>
<evidence type="ECO:0000256" key="4">
    <source>
        <dbReference type="ARBA" id="ARBA00023136"/>
    </source>
</evidence>
<dbReference type="Proteomes" id="UP000094336">
    <property type="component" value="Unassembled WGS sequence"/>
</dbReference>
<keyword evidence="8" id="KW-1185">Reference proteome</keyword>
<proteinExistence type="predicted"/>
<keyword evidence="4 5" id="KW-0472">Membrane</keyword>
<protein>
    <recommendedName>
        <fullName evidence="6">HIG1 domain-containing protein</fullName>
    </recommendedName>
</protein>
<dbReference type="PROSITE" id="PS51503">
    <property type="entry name" value="HIG1"/>
    <property type="match status" value="1"/>
</dbReference>
<evidence type="ECO:0000256" key="1">
    <source>
        <dbReference type="ARBA" id="ARBA00004173"/>
    </source>
</evidence>
<evidence type="ECO:0000256" key="2">
    <source>
        <dbReference type="ARBA" id="ARBA00022692"/>
    </source>
</evidence>
<dbReference type="GO" id="GO:0005739">
    <property type="term" value="C:mitochondrion"/>
    <property type="evidence" value="ECO:0007669"/>
    <property type="project" value="UniProtKB-SubCell"/>
</dbReference>
<evidence type="ECO:0000259" key="6">
    <source>
        <dbReference type="PROSITE" id="PS51503"/>
    </source>
</evidence>
<feature type="domain" description="HIG1" evidence="6">
    <location>
        <begin position="87"/>
        <end position="178"/>
    </location>
</feature>
<dbReference type="InterPro" id="IPR007667">
    <property type="entry name" value="Hypoxia_induced_domain"/>
</dbReference>
<dbReference type="GeneID" id="30149385"/>